<keyword evidence="6 8" id="KW-1133">Transmembrane helix</keyword>
<protein>
    <recommendedName>
        <fullName evidence="11">Glycosyltransferase RgtA/B/C/D-like domain-containing protein</fullName>
    </recommendedName>
</protein>
<keyword evidence="3" id="KW-0328">Glycosyltransferase</keyword>
<evidence type="ECO:0000256" key="8">
    <source>
        <dbReference type="SAM" id="Phobius"/>
    </source>
</evidence>
<dbReference type="GO" id="GO:0009103">
    <property type="term" value="P:lipopolysaccharide biosynthetic process"/>
    <property type="evidence" value="ECO:0007669"/>
    <property type="project" value="UniProtKB-ARBA"/>
</dbReference>
<organism evidence="9 10">
    <name type="scientific">Eiseniibacteriota bacterium</name>
    <dbReference type="NCBI Taxonomy" id="2212470"/>
    <lineage>
        <taxon>Bacteria</taxon>
        <taxon>Candidatus Eiseniibacteriota</taxon>
    </lineage>
</organism>
<feature type="transmembrane region" description="Helical" evidence="8">
    <location>
        <begin position="84"/>
        <end position="105"/>
    </location>
</feature>
<comment type="caution">
    <text evidence="9">The sequence shown here is derived from an EMBL/GenBank/DDBJ whole genome shotgun (WGS) entry which is preliminary data.</text>
</comment>
<evidence type="ECO:0000256" key="2">
    <source>
        <dbReference type="ARBA" id="ARBA00022475"/>
    </source>
</evidence>
<feature type="transmembrane region" description="Helical" evidence="8">
    <location>
        <begin position="195"/>
        <end position="215"/>
    </location>
</feature>
<keyword evidence="5 8" id="KW-0812">Transmembrane</keyword>
<evidence type="ECO:0008006" key="11">
    <source>
        <dbReference type="Google" id="ProtNLM"/>
    </source>
</evidence>
<evidence type="ECO:0000256" key="5">
    <source>
        <dbReference type="ARBA" id="ARBA00022692"/>
    </source>
</evidence>
<feature type="transmembrane region" description="Helical" evidence="8">
    <location>
        <begin position="289"/>
        <end position="309"/>
    </location>
</feature>
<dbReference type="GO" id="GO:0016763">
    <property type="term" value="F:pentosyltransferase activity"/>
    <property type="evidence" value="ECO:0007669"/>
    <property type="project" value="TreeGrafter"/>
</dbReference>
<evidence type="ECO:0000256" key="3">
    <source>
        <dbReference type="ARBA" id="ARBA00022676"/>
    </source>
</evidence>
<dbReference type="InterPro" id="IPR050297">
    <property type="entry name" value="LipidA_mod_glycosyltrf_83"/>
</dbReference>
<evidence type="ECO:0000313" key="9">
    <source>
        <dbReference type="EMBL" id="NNF05286.1"/>
    </source>
</evidence>
<feature type="transmembrane region" description="Helical" evidence="8">
    <location>
        <begin position="7"/>
        <end position="30"/>
    </location>
</feature>
<comment type="subcellular location">
    <subcellularLocation>
        <location evidence="1">Cell membrane</location>
        <topology evidence="1">Multi-pass membrane protein</topology>
    </subcellularLocation>
</comment>
<feature type="transmembrane region" description="Helical" evidence="8">
    <location>
        <begin position="50"/>
        <end position="72"/>
    </location>
</feature>
<accession>A0A7Y2H0U5</accession>
<feature type="transmembrane region" description="Helical" evidence="8">
    <location>
        <begin position="268"/>
        <end position="284"/>
    </location>
</feature>
<keyword evidence="7 8" id="KW-0472">Membrane</keyword>
<dbReference type="AlphaFoldDB" id="A0A7Y2H0U5"/>
<feature type="transmembrane region" description="Helical" evidence="8">
    <location>
        <begin position="448"/>
        <end position="466"/>
    </location>
</feature>
<evidence type="ECO:0000256" key="4">
    <source>
        <dbReference type="ARBA" id="ARBA00022679"/>
    </source>
</evidence>
<name>A0A7Y2H0U5_UNCEI</name>
<sequence>MNALRILALLGGTVGLGIMIQILVLTSPAQPVFQYGARWFQEPATGEFSFYLRFVALGVPTTALLAVGFWQFPGGLEKLKRLSSLRILLPLLASTAVGATTFWVLQSSVVTDDEYVYLFQAALLALGKASYPAPPLGEFFVNVFVVMHDGRWLGQYPPGHPLLLAPFAMVGIPRLLPIVLAGLNASISFAVLRHVFGSTWAWLGTALLLLSPLFIFTGSTLLSHSTAYLALALGILFFFRWSKEPRAALSLGGGLALGFLFATRPYTGLILGGLVALYWAVCIIKQKRLFDLVTLVLGGGVFVLFFLFYNQQATGDAFTTGYQAIRGAGQVELGFGPVAPGIEHTFAQGLRNVALLCVRFLIWGLSPVLMLLSPLLILAAVLSRQSRVPEVRLSAILVVGGMLSYIAYWSMGVMDTGPVKTYELLLPGMILALAGLRFARDRFGSRSVLAASLASCLVATSVLFPFQTRHLRALTDVIQAPHREVAKTVEPPAIVFVEGMQRPPYESWVFGRPNPSPDLQDPILFVRDAGAQNQVFLEAHPGRRGYRLSLTANQPVVLPLQNRRR</sequence>
<keyword evidence="2" id="KW-1003">Cell membrane</keyword>
<proteinExistence type="predicted"/>
<keyword evidence="4" id="KW-0808">Transferase</keyword>
<reference evidence="9 10" key="1">
    <citation type="submission" date="2020-03" db="EMBL/GenBank/DDBJ databases">
        <title>Metabolic flexibility allows generalist bacteria to become dominant in a frequently disturbed ecosystem.</title>
        <authorList>
            <person name="Chen Y.-J."/>
            <person name="Leung P.M."/>
            <person name="Bay S.K."/>
            <person name="Hugenholtz P."/>
            <person name="Kessler A.J."/>
            <person name="Shelley G."/>
            <person name="Waite D.W."/>
            <person name="Cook P.L."/>
            <person name="Greening C."/>
        </authorList>
    </citation>
    <scope>NUCLEOTIDE SEQUENCE [LARGE SCALE GENOMIC DNA]</scope>
    <source>
        <strain evidence="9">SS_bin_28</strain>
    </source>
</reference>
<evidence type="ECO:0000256" key="1">
    <source>
        <dbReference type="ARBA" id="ARBA00004651"/>
    </source>
</evidence>
<dbReference type="PANTHER" id="PTHR33908:SF11">
    <property type="entry name" value="MEMBRANE PROTEIN"/>
    <property type="match status" value="1"/>
</dbReference>
<evidence type="ECO:0000313" key="10">
    <source>
        <dbReference type="Proteomes" id="UP000547674"/>
    </source>
</evidence>
<feature type="transmembrane region" description="Helical" evidence="8">
    <location>
        <begin position="360"/>
        <end position="381"/>
    </location>
</feature>
<feature type="transmembrane region" description="Helical" evidence="8">
    <location>
        <begin position="162"/>
        <end position="183"/>
    </location>
</feature>
<evidence type="ECO:0000256" key="6">
    <source>
        <dbReference type="ARBA" id="ARBA00022989"/>
    </source>
</evidence>
<dbReference type="Proteomes" id="UP000547674">
    <property type="component" value="Unassembled WGS sequence"/>
</dbReference>
<dbReference type="GO" id="GO:0005886">
    <property type="term" value="C:plasma membrane"/>
    <property type="evidence" value="ECO:0007669"/>
    <property type="project" value="UniProtKB-SubCell"/>
</dbReference>
<gene>
    <name evidence="9" type="ORF">HKN21_00865</name>
</gene>
<dbReference type="PANTHER" id="PTHR33908">
    <property type="entry name" value="MANNOSYLTRANSFERASE YKCB-RELATED"/>
    <property type="match status" value="1"/>
</dbReference>
<feature type="transmembrane region" description="Helical" evidence="8">
    <location>
        <begin position="393"/>
        <end position="410"/>
    </location>
</feature>
<dbReference type="EMBL" id="JABDJR010000027">
    <property type="protein sequence ID" value="NNF05286.1"/>
    <property type="molecule type" value="Genomic_DNA"/>
</dbReference>
<evidence type="ECO:0000256" key="7">
    <source>
        <dbReference type="ARBA" id="ARBA00023136"/>
    </source>
</evidence>